<dbReference type="Proteomes" id="UP000050164">
    <property type="component" value="Unassembled WGS sequence"/>
</dbReference>
<sequence>MGQVVEHGVEHLFPDVGIKRLLQVDIGRVLGGDDHGIQPHRNVVLVGDSDLRLAIRTQVGQHPVLADLGQPPRQSVGQRDGQWHQFRGGIDRVAEHQALVTGALGVQRIGRALDPGLVGGVDPLGDVG</sequence>
<evidence type="ECO:0000313" key="3">
    <source>
        <dbReference type="EMBL" id="COX87955.1"/>
    </source>
</evidence>
<evidence type="ECO:0000313" key="5">
    <source>
        <dbReference type="Proteomes" id="UP000048600"/>
    </source>
</evidence>
<evidence type="ECO:0000313" key="6">
    <source>
        <dbReference type="Proteomes" id="UP000050164"/>
    </source>
</evidence>
<gene>
    <name evidence="3" type="ORF">ERS007739_01834</name>
    <name evidence="2" type="ORF">ERS007741_04526</name>
    <name evidence="1" type="ORF">ERS027659_03669</name>
</gene>
<dbReference type="AlphaFoldDB" id="A0A655JRU7"/>
<reference evidence="4 5" key="2">
    <citation type="submission" date="2015-03" db="EMBL/GenBank/DDBJ databases">
        <authorList>
            <consortium name="Pathogen Informatics"/>
        </authorList>
    </citation>
    <scope>NUCLEOTIDE SEQUENCE [LARGE SCALE GENOMIC DNA]</scope>
    <source>
        <strain evidence="1 6">Bir 185</strain>
        <strain evidence="4">N09902308</strain>
        <strain evidence="2 5">P00601463</strain>
    </source>
</reference>
<evidence type="ECO:0000313" key="4">
    <source>
        <dbReference type="Proteomes" id="UP000039021"/>
    </source>
</evidence>
<dbReference type="EMBL" id="CHKL01001000">
    <property type="protein sequence ID" value="COX55356.1"/>
    <property type="molecule type" value="Genomic_DNA"/>
</dbReference>
<evidence type="ECO:0000313" key="2">
    <source>
        <dbReference type="EMBL" id="COX55356.1"/>
    </source>
</evidence>
<reference evidence="3" key="1">
    <citation type="submission" date="2015-03" db="EMBL/GenBank/DDBJ databases">
        <authorList>
            <consortium name="Pathogen Informatics"/>
            <person name="Murphy D."/>
        </authorList>
    </citation>
    <scope>NUCLEOTIDE SEQUENCE</scope>
    <source>
        <strain evidence="3">N09902308</strain>
    </source>
</reference>
<evidence type="ECO:0000313" key="1">
    <source>
        <dbReference type="EMBL" id="CKS87065.1"/>
    </source>
</evidence>
<organism evidence="2 5">
    <name type="scientific">Mycobacterium tuberculosis</name>
    <dbReference type="NCBI Taxonomy" id="1773"/>
    <lineage>
        <taxon>Bacteria</taxon>
        <taxon>Bacillati</taxon>
        <taxon>Actinomycetota</taxon>
        <taxon>Actinomycetes</taxon>
        <taxon>Mycobacteriales</taxon>
        <taxon>Mycobacteriaceae</taxon>
        <taxon>Mycobacterium</taxon>
        <taxon>Mycobacterium tuberculosis complex</taxon>
    </lineage>
</organism>
<name>A0A655JRU7_MYCTX</name>
<dbReference type="EMBL" id="CSBK01000763">
    <property type="protein sequence ID" value="COX87955.1"/>
    <property type="molecule type" value="Genomic_DNA"/>
</dbReference>
<accession>A0A655JRU7</accession>
<proteinExistence type="predicted"/>
<dbReference type="EMBL" id="CNFT01001113">
    <property type="protein sequence ID" value="CKS87065.1"/>
    <property type="molecule type" value="Genomic_DNA"/>
</dbReference>
<protein>
    <submittedName>
        <fullName evidence="2">Uncharacterized protein</fullName>
    </submittedName>
</protein>
<dbReference type="Proteomes" id="UP000048600">
    <property type="component" value="Unassembled WGS sequence"/>
</dbReference>
<dbReference type="Proteomes" id="UP000039021">
    <property type="component" value="Unassembled WGS sequence"/>
</dbReference>